<accession>A0ABZ2YCQ4</accession>
<dbReference type="Pfam" id="PF01261">
    <property type="entry name" value="AP_endonuc_2"/>
    <property type="match status" value="1"/>
</dbReference>
<dbReference type="PANTHER" id="PTHR12110:SF21">
    <property type="entry name" value="XYLOSE ISOMERASE-LIKE TIM BARREL DOMAIN-CONTAINING PROTEIN"/>
    <property type="match status" value="1"/>
</dbReference>
<keyword evidence="3" id="KW-1185">Reference proteome</keyword>
<sequence length="276" mass="31304">MTPKLGFNGATTMKASLIEDAEVSKKAGFEYLELRDNKLETLLKDKSLPEIRDILQHIGIQPLAMNSLERATLHDRTGFQEVKNRAEKLCQYSSALNCPILIVVPTFLNDLTGKPDRQTIKQDACLVLEELEKIARSHEVKIAFEFLGFANTSVNSLSFANEIVSELNNPNIGLTIDTFHFFLSGEPLSVLDQIPSERIFLVHITDAENVSKETIQDKHRTVPGNGVLPLKDFVRKVQAIGYQGVYSIELFNPTYWEWDPEEVAKLCYQRMKMLFE</sequence>
<dbReference type="InterPro" id="IPR036237">
    <property type="entry name" value="Xyl_isomerase-like_sf"/>
</dbReference>
<keyword evidence="2" id="KW-0413">Isomerase</keyword>
<name>A0ABZ2YCQ4_9BACT</name>
<evidence type="ECO:0000259" key="1">
    <source>
        <dbReference type="Pfam" id="PF01261"/>
    </source>
</evidence>
<dbReference type="InterPro" id="IPR050312">
    <property type="entry name" value="IolE/XylAMocC-like"/>
</dbReference>
<dbReference type="SUPFAM" id="SSF51658">
    <property type="entry name" value="Xylose isomerase-like"/>
    <property type="match status" value="1"/>
</dbReference>
<gene>
    <name evidence="2" type="ORF">QBE54_02365</name>
</gene>
<dbReference type="RefSeq" id="WP_369018761.1">
    <property type="nucleotide sequence ID" value="NZ_CP121689.1"/>
</dbReference>
<organism evidence="2 3">
    <name type="scientific">Thermatribacter velox</name>
    <dbReference type="NCBI Taxonomy" id="3039681"/>
    <lineage>
        <taxon>Bacteria</taxon>
        <taxon>Pseudomonadati</taxon>
        <taxon>Atribacterota</taxon>
        <taxon>Atribacteria</taxon>
        <taxon>Atribacterales</taxon>
        <taxon>Thermatribacteraceae</taxon>
        <taxon>Thermatribacter</taxon>
    </lineage>
</organism>
<feature type="domain" description="Xylose isomerase-like TIM barrel" evidence="1">
    <location>
        <begin position="23"/>
        <end position="263"/>
    </location>
</feature>
<dbReference type="PANTHER" id="PTHR12110">
    <property type="entry name" value="HYDROXYPYRUVATE ISOMERASE"/>
    <property type="match status" value="1"/>
</dbReference>
<dbReference type="Gene3D" id="3.20.20.150">
    <property type="entry name" value="Divalent-metal-dependent TIM barrel enzymes"/>
    <property type="match status" value="1"/>
</dbReference>
<dbReference type="Proteomes" id="UP001461341">
    <property type="component" value="Chromosome"/>
</dbReference>
<dbReference type="GO" id="GO:0016853">
    <property type="term" value="F:isomerase activity"/>
    <property type="evidence" value="ECO:0007669"/>
    <property type="project" value="UniProtKB-KW"/>
</dbReference>
<evidence type="ECO:0000313" key="2">
    <source>
        <dbReference type="EMBL" id="WZL76597.1"/>
    </source>
</evidence>
<dbReference type="EMBL" id="CP121689">
    <property type="protein sequence ID" value="WZL76597.1"/>
    <property type="molecule type" value="Genomic_DNA"/>
</dbReference>
<evidence type="ECO:0000313" key="3">
    <source>
        <dbReference type="Proteomes" id="UP001461341"/>
    </source>
</evidence>
<protein>
    <submittedName>
        <fullName evidence="2">Sugar phosphate isomerase/epimerase</fullName>
    </submittedName>
</protein>
<reference evidence="2 3" key="1">
    <citation type="submission" date="2023-03" db="EMBL/GenBank/DDBJ databases">
        <title>Novel Species.</title>
        <authorList>
            <person name="Ma S."/>
        </authorList>
    </citation>
    <scope>NUCLEOTIDE SEQUENCE [LARGE SCALE GENOMIC DNA]</scope>
    <source>
        <strain evidence="2 3">B11</strain>
    </source>
</reference>
<dbReference type="InterPro" id="IPR013022">
    <property type="entry name" value="Xyl_isomerase-like_TIM-brl"/>
</dbReference>
<proteinExistence type="predicted"/>